<proteinExistence type="predicted"/>
<name>A0A090X4F4_9FLAO</name>
<dbReference type="SUPFAM" id="SSF63411">
    <property type="entry name" value="LuxS/MPP-like metallohydrolase"/>
    <property type="match status" value="1"/>
</dbReference>
<accession>A0A090X4F4</accession>
<dbReference type="EMBL" id="BBNU01000001">
    <property type="protein sequence ID" value="GAL77687.1"/>
    <property type="molecule type" value="Genomic_DNA"/>
</dbReference>
<protein>
    <recommendedName>
        <fullName evidence="3">Zinc protease pqqL</fullName>
    </recommendedName>
</protein>
<dbReference type="AlphaFoldDB" id="A0A090X4F4"/>
<dbReference type="RefSeq" id="WP_052415807.1">
    <property type="nucleotide sequence ID" value="NZ_BBNU01000001.1"/>
</dbReference>
<evidence type="ECO:0008006" key="3">
    <source>
        <dbReference type="Google" id="ProtNLM"/>
    </source>
</evidence>
<organism evidence="1 2">
    <name type="scientific">Algibacter lectus</name>
    <dbReference type="NCBI Taxonomy" id="221126"/>
    <lineage>
        <taxon>Bacteria</taxon>
        <taxon>Pseudomonadati</taxon>
        <taxon>Bacteroidota</taxon>
        <taxon>Flavobacteriia</taxon>
        <taxon>Flavobacteriales</taxon>
        <taxon>Flavobacteriaceae</taxon>
        <taxon>Algibacter</taxon>
    </lineage>
</organism>
<dbReference type="Gene3D" id="3.30.830.10">
    <property type="entry name" value="Metalloenzyme, LuxS/M16 peptidase-like"/>
    <property type="match status" value="1"/>
</dbReference>
<reference evidence="1 2" key="1">
    <citation type="journal article" date="2014" name="Genome Announc.">
        <title>Draft Genome Sequences of Marine Flavobacterium Algibacter lectus Strains SS8 and NR4.</title>
        <authorList>
            <person name="Takatani N."/>
            <person name="Nakanishi M."/>
            <person name="Meirelles P."/>
            <person name="Mino S."/>
            <person name="Suda W."/>
            <person name="Oshima K."/>
            <person name="Hattori M."/>
            <person name="Ohkuma M."/>
            <person name="Hosokawa M."/>
            <person name="Miyashita K."/>
            <person name="Thompson F.L."/>
            <person name="Niwa A."/>
            <person name="Sawabe T."/>
            <person name="Sawabe T."/>
        </authorList>
    </citation>
    <scope>NUCLEOTIDE SEQUENCE [LARGE SCALE GENOMIC DNA]</scope>
    <source>
        <strain evidence="2">JCM19274</strain>
    </source>
</reference>
<evidence type="ECO:0000313" key="1">
    <source>
        <dbReference type="EMBL" id="GAL77687.1"/>
    </source>
</evidence>
<comment type="caution">
    <text evidence="1">The sequence shown here is derived from an EMBL/GenBank/DDBJ whole genome shotgun (WGS) entry which is preliminary data.</text>
</comment>
<dbReference type="InterPro" id="IPR011249">
    <property type="entry name" value="Metalloenz_LuxS/M16"/>
</dbReference>
<dbReference type="GO" id="GO:0046872">
    <property type="term" value="F:metal ion binding"/>
    <property type="evidence" value="ECO:0007669"/>
    <property type="project" value="InterPro"/>
</dbReference>
<sequence>MVCKPSDVDQIASEIKTILNGLASGEINFSEDLEKVKTNLNNTFNINKQKNSFWTKSIRNYYFNHYKNWDFVTDFESMVNKISKKDIEKLAKKYFIKTPQIKAVLYPENY</sequence>
<dbReference type="Proteomes" id="UP000029643">
    <property type="component" value="Unassembled WGS sequence"/>
</dbReference>
<evidence type="ECO:0000313" key="2">
    <source>
        <dbReference type="Proteomes" id="UP000029643"/>
    </source>
</evidence>
<gene>
    <name evidence="1" type="ORF">JCM19274_5400</name>
</gene>